<dbReference type="GO" id="GO:0006450">
    <property type="term" value="P:regulation of translational fidelity"/>
    <property type="evidence" value="ECO:0007669"/>
    <property type="project" value="InterPro"/>
</dbReference>
<feature type="compositionally biased region" description="Acidic residues" evidence="1">
    <location>
        <begin position="49"/>
        <end position="64"/>
    </location>
</feature>
<gene>
    <name evidence="3" type="ORF">AALO_G00218480</name>
</gene>
<reference evidence="3 4" key="1">
    <citation type="submission" date="2020-10" db="EMBL/GenBank/DDBJ databases">
        <title>Chromosome-scale genome assembly of the Allis shad, Alosa alosa.</title>
        <authorList>
            <person name="Margot Z."/>
            <person name="Christophe K."/>
            <person name="Cabau C."/>
            <person name="Louis A."/>
            <person name="Berthelot C."/>
            <person name="Parey E."/>
            <person name="Roest Crollius H."/>
            <person name="Montfort J."/>
            <person name="Robinson-Rechavi M."/>
            <person name="Bucao C."/>
            <person name="Bouchez O."/>
            <person name="Gislard M."/>
            <person name="Lluch J."/>
            <person name="Milhes M."/>
            <person name="Lampietro C."/>
            <person name="Lopez Roques C."/>
            <person name="Donnadieu C."/>
            <person name="Braasch I."/>
            <person name="Desvignes T."/>
            <person name="Postlethwait J."/>
            <person name="Bobe J."/>
            <person name="Guiguen Y."/>
        </authorList>
    </citation>
    <scope>NUCLEOTIDE SEQUENCE [LARGE SCALE GENOMIC DNA]</scope>
    <source>
        <strain evidence="3">M-15738</strain>
        <tissue evidence="3">Blood</tissue>
    </source>
</reference>
<dbReference type="SMART" id="SM00271">
    <property type="entry name" value="DnaJ"/>
    <property type="match status" value="1"/>
</dbReference>
<evidence type="ECO:0000313" key="3">
    <source>
        <dbReference type="EMBL" id="KAG5267142.1"/>
    </source>
</evidence>
<dbReference type="InterPro" id="IPR044634">
    <property type="entry name" value="Zuotin/DnaJC2"/>
</dbReference>
<feature type="domain" description="J" evidence="2">
    <location>
        <begin position="85"/>
        <end position="148"/>
    </location>
</feature>
<evidence type="ECO:0000256" key="1">
    <source>
        <dbReference type="SAM" id="MobiDB-lite"/>
    </source>
</evidence>
<feature type="region of interest" description="Disordered" evidence="1">
    <location>
        <begin position="45"/>
        <end position="64"/>
    </location>
</feature>
<dbReference type="Pfam" id="PF00226">
    <property type="entry name" value="DnaJ"/>
    <property type="match status" value="1"/>
</dbReference>
<dbReference type="GO" id="GO:0005829">
    <property type="term" value="C:cytosol"/>
    <property type="evidence" value="ECO:0007669"/>
    <property type="project" value="TreeGrafter"/>
</dbReference>
<sequence length="148" mass="17088">MLKEALDGQVTVVCNAIVASVQIQVEPVGRWFEAFLKRRNRDVSTSFQELEEEEELSEESEDEELQLEEYPLLKTLDPKDWKNQDHYAVLGLAHLRYKATQKQIKAAHKAMVLKHHPDKRKAAGEQIVEGDNDYFTCITKGKHSSPYY</sequence>
<dbReference type="AlphaFoldDB" id="A0AAV6G1C2"/>
<organism evidence="3 4">
    <name type="scientific">Alosa alosa</name>
    <name type="common">allis shad</name>
    <dbReference type="NCBI Taxonomy" id="278164"/>
    <lineage>
        <taxon>Eukaryota</taxon>
        <taxon>Metazoa</taxon>
        <taxon>Chordata</taxon>
        <taxon>Craniata</taxon>
        <taxon>Vertebrata</taxon>
        <taxon>Euteleostomi</taxon>
        <taxon>Actinopterygii</taxon>
        <taxon>Neopterygii</taxon>
        <taxon>Teleostei</taxon>
        <taxon>Clupei</taxon>
        <taxon>Clupeiformes</taxon>
        <taxon>Clupeoidei</taxon>
        <taxon>Clupeidae</taxon>
        <taxon>Alosa</taxon>
    </lineage>
</organism>
<dbReference type="PROSITE" id="PS50076">
    <property type="entry name" value="DNAJ_2"/>
    <property type="match status" value="1"/>
</dbReference>
<proteinExistence type="predicted"/>
<dbReference type="InterPro" id="IPR036869">
    <property type="entry name" value="J_dom_sf"/>
</dbReference>
<dbReference type="CDD" id="cd06257">
    <property type="entry name" value="DnaJ"/>
    <property type="match status" value="1"/>
</dbReference>
<dbReference type="SUPFAM" id="SSF46565">
    <property type="entry name" value="Chaperone J-domain"/>
    <property type="match status" value="1"/>
</dbReference>
<keyword evidence="4" id="KW-1185">Reference proteome</keyword>
<protein>
    <recommendedName>
        <fullName evidence="2">J domain-containing protein</fullName>
    </recommendedName>
</protein>
<dbReference type="InterPro" id="IPR001623">
    <property type="entry name" value="DnaJ_domain"/>
</dbReference>
<comment type="caution">
    <text evidence="3">The sequence shown here is derived from an EMBL/GenBank/DDBJ whole genome shotgun (WGS) entry which is preliminary data.</text>
</comment>
<dbReference type="Proteomes" id="UP000823561">
    <property type="component" value="Chromosome 17"/>
</dbReference>
<name>A0AAV6G1C2_9TELE</name>
<dbReference type="PANTHER" id="PTHR43999">
    <property type="entry name" value="DNAJ HOMOLOG SUBFAMILY C MEMBER 2"/>
    <property type="match status" value="1"/>
</dbReference>
<evidence type="ECO:0000313" key="4">
    <source>
        <dbReference type="Proteomes" id="UP000823561"/>
    </source>
</evidence>
<accession>A0AAV6G1C2</accession>
<dbReference type="GO" id="GO:0030544">
    <property type="term" value="F:Hsp70 protein binding"/>
    <property type="evidence" value="ECO:0007669"/>
    <property type="project" value="InterPro"/>
</dbReference>
<dbReference type="GO" id="GO:0051083">
    <property type="term" value="P:'de novo' cotranslational protein folding"/>
    <property type="evidence" value="ECO:0007669"/>
    <property type="project" value="InterPro"/>
</dbReference>
<dbReference type="GO" id="GO:0043022">
    <property type="term" value="F:ribosome binding"/>
    <property type="evidence" value="ECO:0007669"/>
    <property type="project" value="InterPro"/>
</dbReference>
<dbReference type="Gene3D" id="1.10.287.110">
    <property type="entry name" value="DnaJ domain"/>
    <property type="match status" value="1"/>
</dbReference>
<evidence type="ECO:0000259" key="2">
    <source>
        <dbReference type="PROSITE" id="PS50076"/>
    </source>
</evidence>
<dbReference type="PANTHER" id="PTHR43999:SF1">
    <property type="entry name" value="DNAJ HOMOLOG SUBFAMILY C MEMBER 2"/>
    <property type="match status" value="1"/>
</dbReference>
<dbReference type="EMBL" id="JADWDJ010000017">
    <property type="protein sequence ID" value="KAG5267142.1"/>
    <property type="molecule type" value="Genomic_DNA"/>
</dbReference>